<reference evidence="2" key="1">
    <citation type="submission" date="2022-08" db="EMBL/GenBank/DDBJ databases">
        <title>Genome sequencing of akame (Lates japonicus).</title>
        <authorList>
            <person name="Hashiguchi Y."/>
            <person name="Takahashi H."/>
        </authorList>
    </citation>
    <scope>NUCLEOTIDE SEQUENCE</scope>
    <source>
        <strain evidence="2">Kochi</strain>
    </source>
</reference>
<sequence length="152" mass="16323">MKDLPLHHHKAWRQLRASTRPHHGICRYDNKGGGKHNHQGREHSLVANNSTCIDGAVAACPVPCQCAPGAPSCPAPASWSRCRPVLPQHDCHAAGTTVVSPSAIKCHQPGLPSLPLHSHPAHLTPSSSETGNEAVPYKPKREKDTMGNELVE</sequence>
<evidence type="ECO:0000313" key="2">
    <source>
        <dbReference type="EMBL" id="GLD60369.1"/>
    </source>
</evidence>
<proteinExistence type="predicted"/>
<evidence type="ECO:0000256" key="1">
    <source>
        <dbReference type="SAM" id="MobiDB-lite"/>
    </source>
</evidence>
<organism evidence="2 3">
    <name type="scientific">Lates japonicus</name>
    <name type="common">Japanese lates</name>
    <dbReference type="NCBI Taxonomy" id="270547"/>
    <lineage>
        <taxon>Eukaryota</taxon>
        <taxon>Metazoa</taxon>
        <taxon>Chordata</taxon>
        <taxon>Craniata</taxon>
        <taxon>Vertebrata</taxon>
        <taxon>Euteleostomi</taxon>
        <taxon>Actinopterygii</taxon>
        <taxon>Neopterygii</taxon>
        <taxon>Teleostei</taxon>
        <taxon>Neoteleostei</taxon>
        <taxon>Acanthomorphata</taxon>
        <taxon>Carangaria</taxon>
        <taxon>Carangaria incertae sedis</taxon>
        <taxon>Centropomidae</taxon>
        <taxon>Lates</taxon>
    </lineage>
</organism>
<evidence type="ECO:0000313" key="3">
    <source>
        <dbReference type="Proteomes" id="UP001279410"/>
    </source>
</evidence>
<name>A0AAD3MVF0_LATJO</name>
<feature type="compositionally biased region" description="Low complexity" evidence="1">
    <location>
        <begin position="110"/>
        <end position="128"/>
    </location>
</feature>
<protein>
    <submittedName>
        <fullName evidence="2">CCN family member 1 isoform X1</fullName>
    </submittedName>
</protein>
<keyword evidence="3" id="KW-1185">Reference proteome</keyword>
<dbReference type="AlphaFoldDB" id="A0AAD3MVF0"/>
<accession>A0AAD3MVF0</accession>
<dbReference type="EMBL" id="BRZM01000041">
    <property type="protein sequence ID" value="GLD60369.1"/>
    <property type="molecule type" value="Genomic_DNA"/>
</dbReference>
<dbReference type="Proteomes" id="UP001279410">
    <property type="component" value="Unassembled WGS sequence"/>
</dbReference>
<comment type="caution">
    <text evidence="2">The sequence shown here is derived from an EMBL/GenBank/DDBJ whole genome shotgun (WGS) entry which is preliminary data.</text>
</comment>
<feature type="region of interest" description="Disordered" evidence="1">
    <location>
        <begin position="110"/>
        <end position="152"/>
    </location>
</feature>
<gene>
    <name evidence="2" type="ORF">AKAME5_001227400</name>
</gene>